<dbReference type="SMART" id="SM00739">
    <property type="entry name" value="KOW"/>
    <property type="match status" value="1"/>
</dbReference>
<accession>A0A1H6PQ81</accession>
<dbReference type="OrthoDB" id="1688503at2759"/>
<evidence type="ECO:0000313" key="9">
    <source>
        <dbReference type="Proteomes" id="UP000256601"/>
    </source>
</evidence>
<dbReference type="GO" id="GO:0006412">
    <property type="term" value="P:translation"/>
    <property type="evidence" value="ECO:0007669"/>
    <property type="project" value="InterPro"/>
</dbReference>
<dbReference type="VEuPathDB" id="FungiDB:YALI1_E25317g"/>
<dbReference type="Proteomes" id="UP000182444">
    <property type="component" value="Chromosome 1E"/>
</dbReference>
<dbReference type="GO" id="GO:0030684">
    <property type="term" value="C:preribosome"/>
    <property type="evidence" value="ECO:0007669"/>
    <property type="project" value="EnsemblFungi"/>
</dbReference>
<reference evidence="6 8" key="1">
    <citation type="journal article" date="2016" name="PLoS ONE">
        <title>Sequence Assembly of Yarrowia lipolytica Strain W29/CLIB89 Shows Transposable Element Diversity.</title>
        <authorList>
            <person name="Magnan C."/>
            <person name="Yu J."/>
            <person name="Chang I."/>
            <person name="Jahn E."/>
            <person name="Kanomata Y."/>
            <person name="Wu J."/>
            <person name="Zeller M."/>
            <person name="Oakes M."/>
            <person name="Baldi P."/>
            <person name="Sandmeyer S."/>
        </authorList>
    </citation>
    <scope>NUCLEOTIDE SEQUENCE [LARGE SCALE GENOMIC DNA]</scope>
    <source>
        <strain evidence="6">CLIB89</strain>
        <strain evidence="8">CLIB89(W29)</strain>
    </source>
</reference>
<proteinExistence type="inferred from homology"/>
<dbReference type="Gene3D" id="2.30.30.30">
    <property type="match status" value="1"/>
</dbReference>
<dbReference type="InterPro" id="IPR005756">
    <property type="entry name" value="Ribosomal_uL24_euk/arc"/>
</dbReference>
<protein>
    <submittedName>
        <fullName evidence="7">60S ribosomal protein L26</fullName>
    </submittedName>
</protein>
<dbReference type="RefSeq" id="XP_504222.1">
    <property type="nucleotide sequence ID" value="XM_504222.1"/>
</dbReference>
<dbReference type="GO" id="GO:0015934">
    <property type="term" value="C:large ribosomal subunit"/>
    <property type="evidence" value="ECO:0007669"/>
    <property type="project" value="InterPro"/>
</dbReference>
<evidence type="ECO:0000256" key="4">
    <source>
        <dbReference type="SAM" id="MobiDB-lite"/>
    </source>
</evidence>
<dbReference type="CDD" id="cd06089">
    <property type="entry name" value="KOW_RPL26"/>
    <property type="match status" value="1"/>
</dbReference>
<dbReference type="OMA" id="VRIMRGD"/>
<dbReference type="GeneID" id="2911887"/>
<dbReference type="EMBL" id="KZ858954">
    <property type="protein sequence ID" value="RDW28224.1"/>
    <property type="molecule type" value="Genomic_DNA"/>
</dbReference>
<dbReference type="InterPro" id="IPR014722">
    <property type="entry name" value="Rib_uL2_dom2"/>
</dbReference>
<dbReference type="NCBIfam" id="TIGR01080">
    <property type="entry name" value="rplX_A_E"/>
    <property type="match status" value="1"/>
</dbReference>
<dbReference type="PANTHER" id="PTHR11143">
    <property type="entry name" value="60S RIBOSOMAL PROTEIN L26 FAMILY MEMBER"/>
    <property type="match status" value="1"/>
</dbReference>
<dbReference type="EMBL" id="CP017557">
    <property type="protein sequence ID" value="AOW05744.1"/>
    <property type="molecule type" value="Genomic_DNA"/>
</dbReference>
<keyword evidence="2 7" id="KW-0689">Ribosomal protein</keyword>
<dbReference type="PROSITE" id="PS01108">
    <property type="entry name" value="RIBOSOMAL_L24"/>
    <property type="match status" value="1"/>
</dbReference>
<dbReference type="Pfam" id="PF00467">
    <property type="entry name" value="KOW"/>
    <property type="match status" value="1"/>
</dbReference>
<gene>
    <name evidence="7" type="ORF">B0I71DRAFT_127782</name>
    <name evidence="6" type="ORF">YALI1_E25317g</name>
</gene>
<dbReference type="eggNOG" id="KOG3401">
    <property type="taxonomic scope" value="Eukaryota"/>
</dbReference>
<dbReference type="InterPro" id="IPR005825">
    <property type="entry name" value="Ribosomal_uL24_CS"/>
</dbReference>
<evidence type="ECO:0000256" key="1">
    <source>
        <dbReference type="ARBA" id="ARBA00010618"/>
    </source>
</evidence>
<feature type="region of interest" description="Disordered" evidence="4">
    <location>
        <begin position="1"/>
        <end position="24"/>
    </location>
</feature>
<evidence type="ECO:0000313" key="8">
    <source>
        <dbReference type="Proteomes" id="UP000182444"/>
    </source>
</evidence>
<evidence type="ECO:0000256" key="3">
    <source>
        <dbReference type="ARBA" id="ARBA00023274"/>
    </source>
</evidence>
<reference evidence="7 9" key="2">
    <citation type="submission" date="2018-07" db="EMBL/GenBank/DDBJ databases">
        <title>Draft Genome Assemblies for Five Robust Yarrowia lipolytica Strains Exhibiting High Lipid Production and Pentose Sugar Utilization and Sugar Alcohol Secretion from Undetoxified Lignocellulosic Biomass Hydrolysates.</title>
        <authorList>
            <consortium name="DOE Joint Genome Institute"/>
            <person name="Walker C."/>
            <person name="Ryu S."/>
            <person name="Na H."/>
            <person name="Zane M."/>
            <person name="LaButti K."/>
            <person name="Lipzen A."/>
            <person name="Haridas S."/>
            <person name="Barry K."/>
            <person name="Grigoriev I.V."/>
            <person name="Quarterman J."/>
            <person name="Slininger P."/>
            <person name="Dien B."/>
            <person name="Trinh C.T."/>
        </authorList>
    </citation>
    <scope>NUCLEOTIDE SEQUENCE [LARGE SCALE GENOMIC DNA]</scope>
    <source>
        <strain evidence="7 9">YB392</strain>
    </source>
</reference>
<feature type="domain" description="KOW" evidence="5">
    <location>
        <begin position="49"/>
        <end position="76"/>
    </location>
</feature>
<dbReference type="KEGG" id="yli:2911887"/>
<evidence type="ECO:0000313" key="7">
    <source>
        <dbReference type="EMBL" id="RDW28224.1"/>
    </source>
</evidence>
<dbReference type="GO" id="GO:0003723">
    <property type="term" value="F:RNA binding"/>
    <property type="evidence" value="ECO:0007669"/>
    <property type="project" value="InterPro"/>
</dbReference>
<keyword evidence="3" id="KW-0687">Ribonucleoprotein</keyword>
<dbReference type="InterPro" id="IPR005824">
    <property type="entry name" value="KOW"/>
</dbReference>
<evidence type="ECO:0000256" key="2">
    <source>
        <dbReference type="ARBA" id="ARBA00022980"/>
    </source>
</evidence>
<evidence type="ECO:0000313" key="6">
    <source>
        <dbReference type="EMBL" id="AOW05744.1"/>
    </source>
</evidence>
<dbReference type="InterPro" id="IPR041988">
    <property type="entry name" value="Ribosomal_uL24_KOW"/>
</dbReference>
<dbReference type="SUPFAM" id="SSF50104">
    <property type="entry name" value="Translation proteins SH3-like domain"/>
    <property type="match status" value="1"/>
</dbReference>
<dbReference type="InterPro" id="IPR008991">
    <property type="entry name" value="Translation_prot_SH3-like_sf"/>
</dbReference>
<dbReference type="GO" id="GO:0003735">
    <property type="term" value="F:structural constituent of ribosome"/>
    <property type="evidence" value="ECO:0007669"/>
    <property type="project" value="InterPro"/>
</dbReference>
<name>A0A1H6PQ81_YARLL</name>
<comment type="similarity">
    <text evidence="1">Belongs to the universal ribosomal protein uL24 family.</text>
</comment>
<evidence type="ECO:0000259" key="5">
    <source>
        <dbReference type="SMART" id="SM00739"/>
    </source>
</evidence>
<organism evidence="6 8">
    <name type="scientific">Yarrowia lipolytica</name>
    <name type="common">Candida lipolytica</name>
    <dbReference type="NCBI Taxonomy" id="4952"/>
    <lineage>
        <taxon>Eukaryota</taxon>
        <taxon>Fungi</taxon>
        <taxon>Dikarya</taxon>
        <taxon>Ascomycota</taxon>
        <taxon>Saccharomycotina</taxon>
        <taxon>Dipodascomycetes</taxon>
        <taxon>Dipodascales</taxon>
        <taxon>Dipodascales incertae sedis</taxon>
        <taxon>Yarrowia</taxon>
    </lineage>
</organism>
<sequence>MAKVSCDVSSSRRKSRKAHFSASSAERRILMSAPLSKELREKYKIRSLPIRKDDTVTVARGAYKGREGKVSQVYRLKFSVQVNSVSKDKASGAAVPVNFNASKLLITSLNLDADRKALIKRKSGVDCE</sequence>
<dbReference type="VEuPathDB" id="FungiDB:YALI0_E21219g"/>
<dbReference type="AlphaFoldDB" id="A0A1H6PQ81"/>
<dbReference type="Pfam" id="PF16906">
    <property type="entry name" value="Ribosomal_L26"/>
    <property type="match status" value="1"/>
</dbReference>
<dbReference type="FunFam" id="2.30.30.30:FF:000009">
    <property type="entry name" value="60S ribosomal protein L26"/>
    <property type="match status" value="1"/>
</dbReference>
<dbReference type="Proteomes" id="UP000256601">
    <property type="component" value="Unassembled WGS sequence"/>
</dbReference>